<dbReference type="Proteomes" id="UP000182334">
    <property type="component" value="Chromosome I"/>
</dbReference>
<dbReference type="AlphaFoldDB" id="A0A1L0BB63"/>
<dbReference type="EMBL" id="LT635756">
    <property type="protein sequence ID" value="SGZ46902.1"/>
    <property type="molecule type" value="Genomic_DNA"/>
</dbReference>
<proteinExistence type="predicted"/>
<evidence type="ECO:0000313" key="2">
    <source>
        <dbReference type="Proteomes" id="UP000182334"/>
    </source>
</evidence>
<keyword evidence="2" id="KW-1185">Reference proteome</keyword>
<evidence type="ECO:0000313" key="1">
    <source>
        <dbReference type="EMBL" id="SGZ46902.1"/>
    </source>
</evidence>
<accession>A0A1L0BB63</accession>
<organism evidence="1 2">
    <name type="scientific">Sungouiella intermedia</name>
    <dbReference type="NCBI Taxonomy" id="45354"/>
    <lineage>
        <taxon>Eukaryota</taxon>
        <taxon>Fungi</taxon>
        <taxon>Dikarya</taxon>
        <taxon>Ascomycota</taxon>
        <taxon>Saccharomycotina</taxon>
        <taxon>Pichiomycetes</taxon>
        <taxon>Metschnikowiaceae</taxon>
        <taxon>Sungouiella</taxon>
    </lineage>
</organism>
<gene>
    <name evidence="1" type="ORF">SAMEA4029010_CIC11G00000001069</name>
</gene>
<protein>
    <submittedName>
        <fullName evidence="1">CIC11C00000001069</fullName>
    </submittedName>
</protein>
<reference evidence="1 2" key="1">
    <citation type="submission" date="2016-10" db="EMBL/GenBank/DDBJ databases">
        <authorList>
            <person name="de Groot N.N."/>
        </authorList>
    </citation>
    <scope>NUCLEOTIDE SEQUENCE [LARGE SCALE GENOMIC DNA]</scope>
    <source>
        <strain evidence="1 2">CBS 141442</strain>
    </source>
</reference>
<sequence>MSQSSLSVLVKTVKLDLKLWLQNPSNDSSLSLLIRELNTKLLGQAQLPNIFESEMQELILSTWNSHSASKQLVDTILEFIRTVSDALVDEIGPFSSGYARGIIQSNQLVVDFYYQMFGDSFCNTKPPLVQLENQKIGRDFVCLLERYPELLNSWFLRPRLFVPMDFFLDNFEVFPHEVAQCFHFSQQFPASEDMDERCRVMLMKTAWKSADEHEVLSSYWKIQFFEELMLLENVPNHYTEYLHQFLLLVKECKSLFRVCFCLLETVDSKAVEMEVVAVLEHRLLLLSPQLPLGTIEEFDLLGIMTNVAKLFDINNYFVTINLLYKDDISLEDFESLQFFHDTVEQYLYNLPRFVAKEVDYYEKLRNQNDDVIPQSIQLDYQKAIPLFLLKSLRSFFLNSCLVNKCLTMCISELVVFDFLHSSSVSVEIFSCLREVIESLDMEAFRNCLLAGKDGIDLNDPYNWVGAKQNIDLLERIIAFSHAVLRSKKKYREMNQQEIS</sequence>
<name>A0A1L0BB63_9ASCO</name>